<feature type="transmembrane region" description="Helical" evidence="1">
    <location>
        <begin position="38"/>
        <end position="59"/>
    </location>
</feature>
<evidence type="ECO:0000313" key="3">
    <source>
        <dbReference type="Proteomes" id="UP001324270"/>
    </source>
</evidence>
<feature type="transmembrane region" description="Helical" evidence="1">
    <location>
        <begin position="104"/>
        <end position="126"/>
    </location>
</feature>
<keyword evidence="1" id="KW-1133">Transmembrane helix</keyword>
<reference evidence="2 3" key="1">
    <citation type="submission" date="2023-12" db="EMBL/GenBank/DDBJ databases">
        <title>Genomic sequences of Capnocytophaga and Parvimonas strains.</title>
        <authorList>
            <person name="Watt R.M."/>
            <person name="Wang M."/>
            <person name="Yang T."/>
            <person name="Tong W.M."/>
        </authorList>
    </citation>
    <scope>NUCLEOTIDE SEQUENCE [LARGE SCALE GENOMIC DNA]</scope>
    <source>
        <strain evidence="2 3">CCUG 13156</strain>
    </source>
</reference>
<evidence type="ECO:0000256" key="1">
    <source>
        <dbReference type="SAM" id="Phobius"/>
    </source>
</evidence>
<feature type="transmembrane region" description="Helical" evidence="1">
    <location>
        <begin position="12"/>
        <end position="31"/>
    </location>
</feature>
<organism evidence="2 3">
    <name type="scientific">Capnocytophaga gingivalis</name>
    <dbReference type="NCBI Taxonomy" id="1017"/>
    <lineage>
        <taxon>Bacteria</taxon>
        <taxon>Pseudomonadati</taxon>
        <taxon>Bacteroidota</taxon>
        <taxon>Flavobacteriia</taxon>
        <taxon>Flavobacteriales</taxon>
        <taxon>Flavobacteriaceae</taxon>
        <taxon>Capnocytophaga</taxon>
    </lineage>
</organism>
<keyword evidence="1" id="KW-0472">Membrane</keyword>
<proteinExistence type="predicted"/>
<keyword evidence="3" id="KW-1185">Reference proteome</keyword>
<protein>
    <submittedName>
        <fullName evidence="2">Uncharacterized protein</fullName>
    </submittedName>
</protein>
<dbReference type="RefSeq" id="WP_323978934.1">
    <property type="nucleotide sequence ID" value="NZ_JAYKBV010000003.1"/>
</dbReference>
<evidence type="ECO:0000313" key="2">
    <source>
        <dbReference type="EMBL" id="MEB3039740.1"/>
    </source>
</evidence>
<name>A0ABU5Y761_9FLAO</name>
<comment type="caution">
    <text evidence="2">The sequence shown here is derived from an EMBL/GenBank/DDBJ whole genome shotgun (WGS) entry which is preliminary data.</text>
</comment>
<gene>
    <name evidence="2" type="ORF">VJJ49_03410</name>
</gene>
<dbReference type="EMBL" id="JAYKBV010000003">
    <property type="protein sequence ID" value="MEB3039740.1"/>
    <property type="molecule type" value="Genomic_DNA"/>
</dbReference>
<feature type="transmembrane region" description="Helical" evidence="1">
    <location>
        <begin position="65"/>
        <end position="92"/>
    </location>
</feature>
<dbReference type="Proteomes" id="UP001324270">
    <property type="component" value="Unassembled WGS sequence"/>
</dbReference>
<sequence length="410" mass="47546">MENKKPRFWKVFFVSILLYALYFMIVVYNIEASGDTKLFLVLISPLLLVLGLLIFYAFYSDIAKYMLFFFIIIAMLYLSITLTLVVGVLIYFSFFYKSEKVRKIAKIGLFISGLFAIPLIANFFGYDSLYNSIAKTFSDITLPSKYKKYVALSGNTVSYEGNTMMMLPEGEDKIIEFAFVNQKNELIISDDEPLGYLSKYDTQGNRIDTLKIEKIDGIENLFDGFYGDYLMDFKGNRYCSWAIDGNKSFRSMEQLSDYEKENIIDDDKMSKGKRIDLFSTKNENIPKEESQRREKIIPQYFKVEGSGSNTGSGIGGGSISYRTTWEEGTLFLSIEVNGKIFHLKKEMTMFDGENLLKSSTIYRTISKGTLEQYENYQVYTHPKWDYALFAYKNYIFSTTYRLFIIKNKKE</sequence>
<keyword evidence="1" id="KW-0812">Transmembrane</keyword>
<accession>A0ABU5Y761</accession>